<evidence type="ECO:0008006" key="3">
    <source>
        <dbReference type="Google" id="ProtNLM"/>
    </source>
</evidence>
<proteinExistence type="predicted"/>
<dbReference type="EMBL" id="GL996527">
    <property type="protein sequence ID" value="EGV61596.1"/>
    <property type="molecule type" value="Genomic_DNA"/>
</dbReference>
<evidence type="ECO:0000313" key="1">
    <source>
        <dbReference type="EMBL" id="EGV61596.1"/>
    </source>
</evidence>
<accession>G3B790</accession>
<dbReference type="HOGENOM" id="CLU_085417_0_2_1"/>
<dbReference type="PANTHER" id="PTHR37852">
    <property type="entry name" value="YALI0B21208P"/>
    <property type="match status" value="1"/>
</dbReference>
<organism evidence="2">
    <name type="scientific">Candida tenuis (strain ATCC 10573 / BCRC 21748 / CBS 615 / JCM 9827 / NBRC 10315 / NRRL Y-1498 / VKM Y-70)</name>
    <name type="common">Yeast</name>
    <name type="synonym">Yamadazyma tenuis</name>
    <dbReference type="NCBI Taxonomy" id="590646"/>
    <lineage>
        <taxon>Eukaryota</taxon>
        <taxon>Fungi</taxon>
        <taxon>Dikarya</taxon>
        <taxon>Ascomycota</taxon>
        <taxon>Saccharomycotina</taxon>
        <taxon>Pichiomycetes</taxon>
        <taxon>Debaryomycetaceae</taxon>
        <taxon>Yamadazyma</taxon>
    </lineage>
</organism>
<protein>
    <recommendedName>
        <fullName evidence="3">Tim17-domain-containing protein</fullName>
    </recommendedName>
</protein>
<dbReference type="OrthoDB" id="5584028at2759"/>
<name>G3B790_CANTC</name>
<reference evidence="1 2" key="1">
    <citation type="journal article" date="2011" name="Proc. Natl. Acad. Sci. U.S.A.">
        <title>Comparative genomics of xylose-fermenting fungi for enhanced biofuel production.</title>
        <authorList>
            <person name="Wohlbach D.J."/>
            <person name="Kuo A."/>
            <person name="Sato T.K."/>
            <person name="Potts K.M."/>
            <person name="Salamov A.A."/>
            <person name="LaButti K.M."/>
            <person name="Sun H."/>
            <person name="Clum A."/>
            <person name="Pangilinan J.L."/>
            <person name="Lindquist E.A."/>
            <person name="Lucas S."/>
            <person name="Lapidus A."/>
            <person name="Jin M."/>
            <person name="Gunawan C."/>
            <person name="Balan V."/>
            <person name="Dale B.E."/>
            <person name="Jeffries T.W."/>
            <person name="Zinkel R."/>
            <person name="Barry K.W."/>
            <person name="Grigoriev I.V."/>
            <person name="Gasch A.P."/>
        </authorList>
    </citation>
    <scope>NUCLEOTIDE SEQUENCE [LARGE SCALE GENOMIC DNA]</scope>
    <source>
        <strain evidence="2">ATCC 10573 / BCRC 21748 / CBS 615 / JCM 9827 / NBRC 10315 / NRRL Y-1498 / VKM Y-70</strain>
    </source>
</reference>
<evidence type="ECO:0000313" key="2">
    <source>
        <dbReference type="Proteomes" id="UP000000707"/>
    </source>
</evidence>
<dbReference type="Proteomes" id="UP000000707">
    <property type="component" value="Unassembled WGS sequence"/>
</dbReference>
<dbReference type="AlphaFoldDB" id="G3B790"/>
<gene>
    <name evidence="1" type="ORF">CANTEDRAFT_109615</name>
</gene>
<dbReference type="STRING" id="590646.G3B790"/>
<dbReference type="GeneID" id="18246127"/>
<keyword evidence="2" id="KW-1185">Reference proteome</keyword>
<dbReference type="PANTHER" id="PTHR37852:SF1">
    <property type="entry name" value="HIG1 DOMAIN-CONTAINING PROTEIN"/>
    <property type="match status" value="1"/>
</dbReference>
<dbReference type="RefSeq" id="XP_006687766.1">
    <property type="nucleotide sequence ID" value="XM_006687703.1"/>
</dbReference>
<dbReference type="KEGG" id="cten:18246127"/>
<dbReference type="eggNOG" id="ENOG502S3TP">
    <property type="taxonomic scope" value="Eukaryota"/>
</dbReference>
<sequence>MSTDGISVNTIDAVDIRRNERFHMFPEERVKSIAGITGVIGFFSGFYDGIKSSSVRYLTENSHRLPRNVGGWYFYHKKKNYIMLTSGFRTGVRHGLKYSLLVSSFFSAEALVDQARGVQDFLNTTVTSSVFFTTFAYYKRLSRVQTLSYGKRGFLFGLCIGVCQDLMIWNRGGKVWYLEEWVVKRSGTQPEKM</sequence>